<dbReference type="Proteomes" id="UP000034601">
    <property type="component" value="Unassembled WGS sequence"/>
</dbReference>
<feature type="domain" description="Phosphoribosyltransferase" evidence="2">
    <location>
        <begin position="9"/>
        <end position="159"/>
    </location>
</feature>
<dbReference type="CDD" id="cd06223">
    <property type="entry name" value="PRTases_typeI"/>
    <property type="match status" value="1"/>
</dbReference>
<keyword evidence="3" id="KW-0808">Transferase</keyword>
<dbReference type="Pfam" id="PF00156">
    <property type="entry name" value="Pribosyltran"/>
    <property type="match status" value="1"/>
</dbReference>
<evidence type="ECO:0000256" key="1">
    <source>
        <dbReference type="SAM" id="Coils"/>
    </source>
</evidence>
<dbReference type="EMBL" id="LCAB01000007">
    <property type="protein sequence ID" value="KKR83216.1"/>
    <property type="molecule type" value="Genomic_DNA"/>
</dbReference>
<accession>A0A0G0U7N5</accession>
<dbReference type="PATRIC" id="fig|1618424.3.peg.493"/>
<dbReference type="InterPro" id="IPR029057">
    <property type="entry name" value="PRTase-like"/>
</dbReference>
<sequence length="215" mass="23647">MFFENRQEAGKKLAGELFKYRSENPYVLAMPRGGVPIGFEVAEVLHAPLSVIVVRKIGLSGNREFGIGAIAEGGVKVLDQTTIEVLAIDEEEIKDTLQLEEEELKRRVKTYRGKKPLPDLTGRTAVLVDDGMATGITAKAAIESVKKLNPQKIVLAIPVCALDTVEGFKKMADEVICLAAPAEFMAVGLWYKNFAQISDEEVVDLLKKAENFKRV</sequence>
<evidence type="ECO:0000313" key="3">
    <source>
        <dbReference type="EMBL" id="KKR83216.1"/>
    </source>
</evidence>
<proteinExistence type="predicted"/>
<reference evidence="3 4" key="1">
    <citation type="journal article" date="2015" name="Nature">
        <title>rRNA introns, odd ribosomes, and small enigmatic genomes across a large radiation of phyla.</title>
        <authorList>
            <person name="Brown C.T."/>
            <person name="Hug L.A."/>
            <person name="Thomas B.C."/>
            <person name="Sharon I."/>
            <person name="Castelle C.J."/>
            <person name="Singh A."/>
            <person name="Wilkins M.J."/>
            <person name="Williams K.H."/>
            <person name="Banfield J.F."/>
        </authorList>
    </citation>
    <scope>NUCLEOTIDE SEQUENCE [LARGE SCALE GENOMIC DNA]</scope>
</reference>
<comment type="caution">
    <text evidence="3">The sequence shown here is derived from an EMBL/GenBank/DDBJ whole genome shotgun (WGS) entry which is preliminary data.</text>
</comment>
<evidence type="ECO:0000259" key="2">
    <source>
        <dbReference type="Pfam" id="PF00156"/>
    </source>
</evidence>
<dbReference type="GO" id="GO:0016757">
    <property type="term" value="F:glycosyltransferase activity"/>
    <property type="evidence" value="ECO:0007669"/>
    <property type="project" value="UniProtKB-KW"/>
</dbReference>
<protein>
    <submittedName>
        <fullName evidence="3">Phosphoribosyltransferase</fullName>
    </submittedName>
</protein>
<dbReference type="SUPFAM" id="SSF53271">
    <property type="entry name" value="PRTase-like"/>
    <property type="match status" value="1"/>
</dbReference>
<keyword evidence="3" id="KW-0328">Glycosyltransferase</keyword>
<dbReference type="Gene3D" id="3.40.50.2020">
    <property type="match status" value="1"/>
</dbReference>
<dbReference type="AlphaFoldDB" id="A0A0G0U7N5"/>
<dbReference type="InterPro" id="IPR000836">
    <property type="entry name" value="PRTase_dom"/>
</dbReference>
<evidence type="ECO:0000313" key="4">
    <source>
        <dbReference type="Proteomes" id="UP000034601"/>
    </source>
</evidence>
<gene>
    <name evidence="3" type="ORF">UU29_C0007G0086</name>
</gene>
<name>A0A0G0U7N5_9BACT</name>
<keyword evidence="1" id="KW-0175">Coiled coil</keyword>
<organism evidence="3 4">
    <name type="scientific">Candidatus Daviesbacteria bacterium GW2011_GWA2_40_9</name>
    <dbReference type="NCBI Taxonomy" id="1618424"/>
    <lineage>
        <taxon>Bacteria</taxon>
        <taxon>Candidatus Daviesiibacteriota</taxon>
    </lineage>
</organism>
<feature type="coiled-coil region" evidence="1">
    <location>
        <begin position="87"/>
        <end position="114"/>
    </location>
</feature>
<dbReference type="Gene3D" id="3.30.1310.20">
    <property type="entry name" value="PRTase-like"/>
    <property type="match status" value="1"/>
</dbReference>